<dbReference type="AlphaFoldDB" id="A0A857J8K3"/>
<dbReference type="Proteomes" id="UP000464787">
    <property type="component" value="Chromosome"/>
</dbReference>
<reference evidence="2 3" key="1">
    <citation type="submission" date="2020-01" db="EMBL/GenBank/DDBJ databases">
        <title>Genome sequencing of strain KACC 21265.</title>
        <authorList>
            <person name="Heo J."/>
            <person name="Kim S.-J."/>
            <person name="Kim J.-S."/>
            <person name="Hong S.-B."/>
            <person name="Kwon S.-W."/>
        </authorList>
    </citation>
    <scope>NUCLEOTIDE SEQUENCE [LARGE SCALE GENOMIC DNA]</scope>
    <source>
        <strain evidence="2 3">KACC 21265</strain>
    </source>
</reference>
<evidence type="ECO:0000256" key="1">
    <source>
        <dbReference type="SAM" id="MobiDB-lite"/>
    </source>
</evidence>
<feature type="region of interest" description="Disordered" evidence="1">
    <location>
        <begin position="335"/>
        <end position="354"/>
    </location>
</feature>
<organism evidence="2 3">
    <name type="scientific">Xylophilus rhododendri</name>
    <dbReference type="NCBI Taxonomy" id="2697032"/>
    <lineage>
        <taxon>Bacteria</taxon>
        <taxon>Pseudomonadati</taxon>
        <taxon>Pseudomonadota</taxon>
        <taxon>Betaproteobacteria</taxon>
        <taxon>Burkholderiales</taxon>
        <taxon>Xylophilus</taxon>
    </lineage>
</organism>
<dbReference type="KEGG" id="xyk:GT347_17185"/>
<proteinExistence type="predicted"/>
<gene>
    <name evidence="2" type="ORF">GT347_17185</name>
</gene>
<name>A0A857J8K3_9BURK</name>
<protein>
    <submittedName>
        <fullName evidence="2">Uncharacterized protein</fullName>
    </submittedName>
</protein>
<accession>A0A857J8K3</accession>
<dbReference type="EMBL" id="CP047650">
    <property type="protein sequence ID" value="QHI99553.1"/>
    <property type="molecule type" value="Genomic_DNA"/>
</dbReference>
<feature type="region of interest" description="Disordered" evidence="1">
    <location>
        <begin position="1"/>
        <end position="47"/>
    </location>
</feature>
<evidence type="ECO:0000313" key="3">
    <source>
        <dbReference type="Proteomes" id="UP000464787"/>
    </source>
</evidence>
<sequence length="354" mass="38048">MTFPPTETCGSPARTGSTGSNGKPAGQDRRAPASPPPALALLPSRSSGSGDGDAGFCSVGCGGDAPASSGPSTFSAALRLLIRRFLAEHPRERGYSAAAMRHAFHDAGHAVNARQMTVACSRLCTVEGVLTIVSDGWHTRCYRLVRSGEAARFTCSRAEWPILLALAAGRCANAVELQQTTGQSEGEVKALLASLCRAGAAHPDQGLPRLNFRNPQLRALLQRICAMLHPALERTPLPKRPQPAPDGPETLLGFLESQPPQEWFTGADLQRRFLGRRRHGWARRSLQHALSLGWIESRGRLCSEAFRLRPGYRDEIAQAAAGVNWAAFFRKRDAVGAADEPGPKRPRPSGQTPD</sequence>
<evidence type="ECO:0000313" key="2">
    <source>
        <dbReference type="EMBL" id="QHI99553.1"/>
    </source>
</evidence>
<dbReference type="RefSeq" id="WP_160553365.1">
    <property type="nucleotide sequence ID" value="NZ_CP047650.1"/>
</dbReference>
<keyword evidence="3" id="KW-1185">Reference proteome</keyword>